<dbReference type="KEGG" id="bcw:Q7M_1367"/>
<evidence type="ECO:0000313" key="2">
    <source>
        <dbReference type="EMBL" id="AFI32123.1"/>
    </source>
</evidence>
<keyword evidence="2" id="KW-0614">Plasmid</keyword>
<name>I0FF67_BORCA</name>
<gene>
    <name evidence="2" type="ordered locus">Q7M_1367</name>
</gene>
<keyword evidence="1" id="KW-0472">Membrane</keyword>
<dbReference type="EMBL" id="CP003453">
    <property type="protein sequence ID" value="AFI32123.1"/>
    <property type="molecule type" value="Genomic_DNA"/>
</dbReference>
<dbReference type="AlphaFoldDB" id="I0FF67"/>
<reference evidence="2 3" key="1">
    <citation type="journal article" date="2012" name="J. Bacteriol.">
        <title>Complete Genome Sequence of Borrelia crocidurae.</title>
        <authorList>
            <person name="Elbir H."/>
            <person name="Gimenez G."/>
            <person name="Robert C."/>
            <person name="Bergstrom S."/>
            <person name="Cutler S."/>
            <person name="Raoult D."/>
            <person name="Drancourt M."/>
        </authorList>
    </citation>
    <scope>NUCLEOTIDE SEQUENCE [LARGE SCALE GENOMIC DNA]</scope>
    <source>
        <strain evidence="2 3">Achema</strain>
        <plasmid evidence="3">unnamed27</plasmid>
    </source>
</reference>
<sequence>MFLCITPIPPSFATAIAILLSVTVSIAELKKGIFKYIFLVNLVFKLTSLGNIDDFLGIKETSSKVKASFTILSINYFSLIH</sequence>
<proteinExistence type="predicted"/>
<reference evidence="3" key="2">
    <citation type="submission" date="2012-03" db="EMBL/GenBank/DDBJ databases">
        <title>Complete genome sequence of Borrelia crocidurae.</title>
        <authorList>
            <person name="Elbir H."/>
            <person name="Gimenez G."/>
            <person name="Robert C."/>
            <person name="Raoult D."/>
            <person name="Drancourt M."/>
        </authorList>
    </citation>
    <scope>NUCLEOTIDE SEQUENCE [LARGE SCALE GENOMIC DNA]</scope>
    <source>
        <strain evidence="3">Achema</strain>
        <plasmid evidence="3">unnamed27</plasmid>
    </source>
</reference>
<evidence type="ECO:0000313" key="3">
    <source>
        <dbReference type="Proteomes" id="UP000005212"/>
    </source>
</evidence>
<evidence type="ECO:0008006" key="4">
    <source>
        <dbReference type="Google" id="ProtNLM"/>
    </source>
</evidence>
<keyword evidence="1" id="KW-0812">Transmembrane</keyword>
<dbReference type="Proteomes" id="UP000005212">
    <property type="component" value="Plasmid unnamed27"/>
</dbReference>
<feature type="transmembrane region" description="Helical" evidence="1">
    <location>
        <begin position="12"/>
        <end position="29"/>
    </location>
</feature>
<dbReference type="HOGENOM" id="CLU_2567040_0_0_12"/>
<organism evidence="2 3">
    <name type="scientific">Borrelia crocidurae (strain Achema)</name>
    <dbReference type="NCBI Taxonomy" id="1155096"/>
    <lineage>
        <taxon>Bacteria</taxon>
        <taxon>Pseudomonadati</taxon>
        <taxon>Spirochaetota</taxon>
        <taxon>Spirochaetia</taxon>
        <taxon>Spirochaetales</taxon>
        <taxon>Borreliaceae</taxon>
        <taxon>Borrelia</taxon>
    </lineage>
</organism>
<accession>I0FF67</accession>
<evidence type="ECO:0000256" key="1">
    <source>
        <dbReference type="SAM" id="Phobius"/>
    </source>
</evidence>
<protein>
    <recommendedName>
        <fullName evidence="4">Variable large protein</fullName>
    </recommendedName>
</protein>
<keyword evidence="1" id="KW-1133">Transmembrane helix</keyword>
<geneLocation type="plasmid" evidence="3">
    <name>unnamed27</name>
</geneLocation>